<proteinExistence type="predicted"/>
<reference evidence="3 4" key="1">
    <citation type="submission" date="2019-11" db="EMBL/GenBank/DDBJ databases">
        <title>Nocardia sp. nov. CT2-14 isolated from soil.</title>
        <authorList>
            <person name="Kanchanasin P."/>
            <person name="Tanasupawat S."/>
            <person name="Yuki M."/>
            <person name="Kudo T."/>
        </authorList>
    </citation>
    <scope>NUCLEOTIDE SEQUENCE [LARGE SCALE GENOMIC DNA]</scope>
    <source>
        <strain evidence="3 4">CT2-14</strain>
    </source>
</reference>
<feature type="transmembrane region" description="Helical" evidence="2">
    <location>
        <begin position="17"/>
        <end position="44"/>
    </location>
</feature>
<name>A0A6I3KUE6_9NOCA</name>
<keyword evidence="4" id="KW-1185">Reference proteome</keyword>
<dbReference type="AlphaFoldDB" id="A0A6I3KUE6"/>
<dbReference type="Proteomes" id="UP000432464">
    <property type="component" value="Unassembled WGS sequence"/>
</dbReference>
<accession>A0A6I3KUE6</accession>
<keyword evidence="2" id="KW-0812">Transmembrane</keyword>
<sequence>MTVCGESGGFWRHEMRALAACVIAASTAVAGMWITVPFAVQLIYDNDFRGVVPLLRVEVCILLATATTSFVTHRRPAGPAGHCRHHDRRGDRDRGVRQRPASPRAPTDMGAWPPNSVSRLGSRAHRTARGPHAASPGAREPRLSPGGS</sequence>
<keyword evidence="2" id="KW-0472">Membrane</keyword>
<feature type="compositionally biased region" description="Basic residues" evidence="1">
    <location>
        <begin position="73"/>
        <end position="87"/>
    </location>
</feature>
<dbReference type="RefSeq" id="WP_154788031.1">
    <property type="nucleotide sequence ID" value="NZ_WMBB01000005.1"/>
</dbReference>
<dbReference type="EMBL" id="WMBB01000005">
    <property type="protein sequence ID" value="MTE13592.1"/>
    <property type="molecule type" value="Genomic_DNA"/>
</dbReference>
<evidence type="ECO:0000256" key="2">
    <source>
        <dbReference type="SAM" id="Phobius"/>
    </source>
</evidence>
<organism evidence="3 4">
    <name type="scientific">Nocardia aurantiaca</name>
    <dbReference type="NCBI Taxonomy" id="2675850"/>
    <lineage>
        <taxon>Bacteria</taxon>
        <taxon>Bacillati</taxon>
        <taxon>Actinomycetota</taxon>
        <taxon>Actinomycetes</taxon>
        <taxon>Mycobacteriales</taxon>
        <taxon>Nocardiaceae</taxon>
        <taxon>Nocardia</taxon>
    </lineage>
</organism>
<evidence type="ECO:0000313" key="4">
    <source>
        <dbReference type="Proteomes" id="UP000432464"/>
    </source>
</evidence>
<feature type="region of interest" description="Disordered" evidence="1">
    <location>
        <begin position="73"/>
        <end position="148"/>
    </location>
</feature>
<keyword evidence="2" id="KW-1133">Transmembrane helix</keyword>
<evidence type="ECO:0000313" key="3">
    <source>
        <dbReference type="EMBL" id="MTE13592.1"/>
    </source>
</evidence>
<gene>
    <name evidence="3" type="ORF">GLP40_12520</name>
</gene>
<evidence type="ECO:0000256" key="1">
    <source>
        <dbReference type="SAM" id="MobiDB-lite"/>
    </source>
</evidence>
<protein>
    <submittedName>
        <fullName evidence="3">Uncharacterized protein</fullName>
    </submittedName>
</protein>
<comment type="caution">
    <text evidence="3">The sequence shown here is derived from an EMBL/GenBank/DDBJ whole genome shotgun (WGS) entry which is preliminary data.</text>
</comment>